<dbReference type="InterPro" id="IPR011333">
    <property type="entry name" value="SKP1/BTB/POZ_sf"/>
</dbReference>
<feature type="compositionally biased region" description="Basic and acidic residues" evidence="1">
    <location>
        <begin position="1"/>
        <end position="10"/>
    </location>
</feature>
<dbReference type="Proteomes" id="UP000620104">
    <property type="component" value="Unassembled WGS sequence"/>
</dbReference>
<proteinExistence type="predicted"/>
<feature type="region of interest" description="Disordered" evidence="1">
    <location>
        <begin position="1"/>
        <end position="25"/>
    </location>
</feature>
<name>A0A8H3YEE8_9TREE</name>
<gene>
    <name evidence="2" type="ORF">NliqN6_2887</name>
</gene>
<evidence type="ECO:0000313" key="2">
    <source>
        <dbReference type="EMBL" id="GHJ86485.1"/>
    </source>
</evidence>
<sequence length="269" mass="30615">MSLNEIRCDLEPLEEDPDNTPTGPKKIDSIAASCDCLQLRIRTNSVVNIKTFDNVVFRIEDFYLKANSDFFREMLSESIPSFSESRPIPIAENSEDFALMLKIIAGEPQQAVNQCTSWSQAEILYKVMQKYQLDRHQPWFTRVCKSWVTENPIAALILACNNSIFDEELAKAAIAVGFQERTGDEAFDAKYMLRDHRDQSTSYRKAFMLLPSNMTLRFYLDLGLKGALAYQKTFVQLSAGFPDWSGSAERFVGVIREIEAELESSRCIS</sequence>
<dbReference type="AlphaFoldDB" id="A0A8H3YEE8"/>
<organism evidence="2 3">
    <name type="scientific">Naganishia liquefaciens</name>
    <dbReference type="NCBI Taxonomy" id="104408"/>
    <lineage>
        <taxon>Eukaryota</taxon>
        <taxon>Fungi</taxon>
        <taxon>Dikarya</taxon>
        <taxon>Basidiomycota</taxon>
        <taxon>Agaricomycotina</taxon>
        <taxon>Tremellomycetes</taxon>
        <taxon>Filobasidiales</taxon>
        <taxon>Filobasidiaceae</taxon>
        <taxon>Naganishia</taxon>
    </lineage>
</organism>
<accession>A0A8H3YEE8</accession>
<dbReference type="EMBL" id="BLZA01000018">
    <property type="protein sequence ID" value="GHJ86485.1"/>
    <property type="molecule type" value="Genomic_DNA"/>
</dbReference>
<dbReference type="OrthoDB" id="2593747at2759"/>
<dbReference type="Gene3D" id="3.30.710.10">
    <property type="entry name" value="Potassium Channel Kv1.1, Chain A"/>
    <property type="match status" value="1"/>
</dbReference>
<keyword evidence="3" id="KW-1185">Reference proteome</keyword>
<protein>
    <recommendedName>
        <fullName evidence="4">BTB domain-containing protein</fullName>
    </recommendedName>
</protein>
<evidence type="ECO:0000313" key="3">
    <source>
        <dbReference type="Proteomes" id="UP000620104"/>
    </source>
</evidence>
<evidence type="ECO:0000256" key="1">
    <source>
        <dbReference type="SAM" id="MobiDB-lite"/>
    </source>
</evidence>
<reference evidence="2" key="1">
    <citation type="submission" date="2020-07" db="EMBL/GenBank/DDBJ databases">
        <title>Draft Genome Sequence of a Deep-Sea Yeast, Naganishia (Cryptococcus) liquefaciens strain N6.</title>
        <authorList>
            <person name="Han Y.W."/>
            <person name="Kajitani R."/>
            <person name="Morimoto H."/>
            <person name="Parhat M."/>
            <person name="Tsubouchi H."/>
            <person name="Bakenova O."/>
            <person name="Ogata M."/>
            <person name="Argunhan B."/>
            <person name="Aoki R."/>
            <person name="Kajiwara S."/>
            <person name="Itoh T."/>
            <person name="Iwasaki H."/>
        </authorList>
    </citation>
    <scope>NUCLEOTIDE SEQUENCE</scope>
    <source>
        <strain evidence="2">N6</strain>
    </source>
</reference>
<comment type="caution">
    <text evidence="2">The sequence shown here is derived from an EMBL/GenBank/DDBJ whole genome shotgun (WGS) entry which is preliminary data.</text>
</comment>
<evidence type="ECO:0008006" key="4">
    <source>
        <dbReference type="Google" id="ProtNLM"/>
    </source>
</evidence>